<dbReference type="EC" id="2.4.1.325" evidence="6"/>
<comment type="function">
    <text evidence="6">Catalyzes the synthesis of Und-PP-GlcNAc-ManNAcA-Fuc4NAc (Lipid III), the third lipid-linked intermediate involved in ECA synthesis.</text>
</comment>
<keyword evidence="5 6" id="KW-0472">Membrane</keyword>
<dbReference type="InterPro" id="IPR009993">
    <property type="entry name" value="WecF"/>
</dbReference>
<dbReference type="OrthoDB" id="6532169at2"/>
<evidence type="ECO:0000256" key="5">
    <source>
        <dbReference type="ARBA" id="ARBA00023136"/>
    </source>
</evidence>
<dbReference type="Pfam" id="PF07429">
    <property type="entry name" value="Glyco_transf_56"/>
    <property type="match status" value="1"/>
</dbReference>
<keyword evidence="1 6" id="KW-1003">Cell membrane</keyword>
<evidence type="ECO:0000256" key="1">
    <source>
        <dbReference type="ARBA" id="ARBA00022475"/>
    </source>
</evidence>
<evidence type="ECO:0000256" key="3">
    <source>
        <dbReference type="ARBA" id="ARBA00022676"/>
    </source>
</evidence>
<dbReference type="NCBIfam" id="NF002753">
    <property type="entry name" value="PRK02797.1-2"/>
    <property type="match status" value="1"/>
</dbReference>
<keyword evidence="2 6" id="KW-0997">Cell inner membrane</keyword>
<dbReference type="PATRIC" id="fig|932677.3.peg.3828"/>
<dbReference type="EMBL" id="AP012032">
    <property type="protein sequence ID" value="BAK13396.1"/>
    <property type="molecule type" value="Genomic_DNA"/>
</dbReference>
<dbReference type="GO" id="GO:0005886">
    <property type="term" value="C:plasma membrane"/>
    <property type="evidence" value="ECO:0007669"/>
    <property type="project" value="UniProtKB-SubCell"/>
</dbReference>
<proteinExistence type="inferred from homology"/>
<gene>
    <name evidence="6 7" type="primary">wecF</name>
    <name evidence="6" type="synonym">rffT</name>
    <name evidence="7" type="ordered locus">PAJ_3316</name>
</gene>
<dbReference type="Proteomes" id="UP000006690">
    <property type="component" value="Chromosome"/>
</dbReference>
<dbReference type="HAMAP" id="MF_01002">
    <property type="entry name" value="WecF_RffT"/>
    <property type="match status" value="1"/>
</dbReference>
<dbReference type="UniPathway" id="UPA00566"/>
<dbReference type="RefSeq" id="WP_014595005.1">
    <property type="nucleotide sequence ID" value="NC_017531.2"/>
</dbReference>
<dbReference type="GO" id="GO:0008417">
    <property type="term" value="F:fucosyltransferase activity"/>
    <property type="evidence" value="ECO:0007669"/>
    <property type="project" value="InterPro"/>
</dbReference>
<evidence type="ECO:0000256" key="6">
    <source>
        <dbReference type="HAMAP-Rule" id="MF_01002"/>
    </source>
</evidence>
<comment type="catalytic activity">
    <reaction evidence="6">
        <text>beta-D-ManNAcA-(1-&gt;4)-alpha-D-GlcNAc-di-trans,octa-cis-undecaprenyl diphosphate + dTDP-4-acetamido-4,6-dideoxy-alpha-D-galactose = alpha-D-FucNAc4-(1-&gt;4)-beta-D-ManNAcA-(1-&gt;4)-D-GlcNAc-undecaprenyl diphosphate + dTDP + H(+)</text>
        <dbReference type="Rhea" id="RHEA:28759"/>
        <dbReference type="ChEBI" id="CHEBI:15378"/>
        <dbReference type="ChEBI" id="CHEBI:58369"/>
        <dbReference type="ChEBI" id="CHEBI:61495"/>
        <dbReference type="ChEBI" id="CHEBI:61496"/>
        <dbReference type="ChEBI" id="CHEBI:68493"/>
        <dbReference type="EC" id="2.4.1.325"/>
    </reaction>
</comment>
<dbReference type="GO" id="GO:0009246">
    <property type="term" value="P:enterobacterial common antigen biosynthetic process"/>
    <property type="evidence" value="ECO:0007669"/>
    <property type="project" value="UniProtKB-UniRule"/>
</dbReference>
<name>A0A0H3L230_PANAA</name>
<dbReference type="eggNOG" id="COG0554">
    <property type="taxonomic scope" value="Bacteria"/>
</dbReference>
<evidence type="ECO:0000256" key="4">
    <source>
        <dbReference type="ARBA" id="ARBA00022679"/>
    </source>
</evidence>
<reference evidence="8" key="1">
    <citation type="journal article" date="2012" name="Appl. Microbiol. Biotechnol.">
        <title>The complete genome sequence of Pantoea ananatis AJ13355, an organism with great biotechnological potential.</title>
        <authorList>
            <person name="Hara Y."/>
            <person name="Kadotani N."/>
            <person name="Izui H."/>
            <person name="Katashkina J.I."/>
            <person name="Kuvaeva T.M."/>
            <person name="Andreeva I.G."/>
            <person name="Golubeva L.I."/>
            <person name="Malko D.B."/>
            <person name="Makeev V.J."/>
            <person name="Mashko S.V."/>
            <person name="Kozlov Y.I."/>
        </authorList>
    </citation>
    <scope>NUCLEOTIDE SEQUENCE [LARGE SCALE GENOMIC DNA]</scope>
    <source>
        <strain evidence="8">AJ13355</strain>
    </source>
</reference>
<comment type="similarity">
    <text evidence="6">Belongs to the glycosyltransferase 56 family.</text>
</comment>
<dbReference type="AlphaFoldDB" id="A0A0H3L230"/>
<evidence type="ECO:0000256" key="2">
    <source>
        <dbReference type="ARBA" id="ARBA00022519"/>
    </source>
</evidence>
<organism evidence="7 8">
    <name type="scientific">Pantoea ananatis (strain AJ13355)</name>
    <dbReference type="NCBI Taxonomy" id="932677"/>
    <lineage>
        <taxon>Bacteria</taxon>
        <taxon>Pseudomonadati</taxon>
        <taxon>Pseudomonadota</taxon>
        <taxon>Gammaproteobacteria</taxon>
        <taxon>Enterobacterales</taxon>
        <taxon>Erwiniaceae</taxon>
        <taxon>Pantoea</taxon>
    </lineage>
</organism>
<comment type="pathway">
    <text evidence="6">Bacterial outer membrane biogenesis; enterobacterial common antigen biosynthesis.</text>
</comment>
<dbReference type="HOGENOM" id="CLU_066584_0_0_6"/>
<keyword evidence="4 6" id="KW-0808">Transferase</keyword>
<comment type="subcellular location">
    <subcellularLocation>
        <location evidence="6">Cell inner membrane</location>
        <topology evidence="6">Peripheral membrane protein</topology>
    </subcellularLocation>
</comment>
<protein>
    <recommendedName>
        <fullName evidence="6">TDP-N-acetylfucosamine:lipid II N-acetylfucosaminyltransferase</fullName>
        <ecNumber evidence="6">2.4.1.325</ecNumber>
    </recommendedName>
    <alternativeName>
        <fullName evidence="6">4-alpha-L-fucosyltransferase</fullName>
    </alternativeName>
    <alternativeName>
        <fullName evidence="6">TDP-Fuc4NAc:lipid II Fuc4NAc transferase</fullName>
        <shortName evidence="6">Fuc4NAc transferase</shortName>
    </alternativeName>
</protein>
<evidence type="ECO:0000313" key="7">
    <source>
        <dbReference type="EMBL" id="BAK13396.1"/>
    </source>
</evidence>
<evidence type="ECO:0000313" key="8">
    <source>
        <dbReference type="Proteomes" id="UP000006690"/>
    </source>
</evidence>
<keyword evidence="3 6" id="KW-0328">Glycosyltransferase</keyword>
<sequence length="355" mass="40510">MTLIHVLGSNIPHHNLTVLRFFNDVMSIDQPVTAPRHFMVVTSQPENLTGFGALHIETFSSKKALAEALLQRAKNRDQRFFCHGQFNPWLWLALLSGRLRRSQLFWHVWGADLYEDSRSLKFRLFYFLRRAAQGRVAHLFATQGDLYHYQQRHKSVPQSLLYFPTKLPAVAITPHPDKTFTVLLGNSGDASNRHIEGLAAIKAQFGEDVRIDVPLGYPPDNDEYIGQIQNAADRLFPQGQVRLLRDNLAFDDYLALLARCHLGYFMFERQQGVGTLCLLIQANVPFVLTRKNPFWRDVTAQQLPVLFNDDALTPDIVAEARRQLVGCDKQRIAFLAPGYLEGWRTALRLCEGEPS</sequence>
<dbReference type="KEGG" id="paj:PAJ_3316"/>
<dbReference type="GO" id="GO:0102031">
    <property type="term" value="F:4-acetamido-4,6-dideoxy-D-galactose transferase activity"/>
    <property type="evidence" value="ECO:0007669"/>
    <property type="project" value="UniProtKB-EC"/>
</dbReference>
<accession>A0A0H3L230</accession>